<dbReference type="Proteomes" id="UP000681722">
    <property type="component" value="Unassembled WGS sequence"/>
</dbReference>
<dbReference type="EMBL" id="CAJOBA010001599">
    <property type="protein sequence ID" value="CAF3604522.1"/>
    <property type="molecule type" value="Genomic_DNA"/>
</dbReference>
<dbReference type="Proteomes" id="UP000682733">
    <property type="component" value="Unassembled WGS sequence"/>
</dbReference>
<keyword evidence="7" id="KW-1185">Reference proteome</keyword>
<sequence>MAIGDRIRSYVDDPNATRPKDFLPEPDPNQYFLYSPEPDPIRSGAVTVGACAYVVSIVWYLAYARHQGFESFQGRRRIQQVVLEQDIRDVQDDTNNEEGENDTDEEGGDDDSD</sequence>
<evidence type="ECO:0000313" key="4">
    <source>
        <dbReference type="EMBL" id="CAF1013960.1"/>
    </source>
</evidence>
<evidence type="ECO:0000313" key="3">
    <source>
        <dbReference type="EMBL" id="CAF0820263.1"/>
    </source>
</evidence>
<evidence type="ECO:0000313" key="7">
    <source>
        <dbReference type="Proteomes" id="UP000663829"/>
    </source>
</evidence>
<dbReference type="OrthoDB" id="10209980at2759"/>
<dbReference type="EMBL" id="CAJNOK010001599">
    <property type="protein sequence ID" value="CAF0820263.1"/>
    <property type="molecule type" value="Genomic_DNA"/>
</dbReference>
<evidence type="ECO:0000313" key="6">
    <source>
        <dbReference type="EMBL" id="CAF3785426.1"/>
    </source>
</evidence>
<dbReference type="EMBL" id="CAJNOQ010003468">
    <property type="protein sequence ID" value="CAF1013960.1"/>
    <property type="molecule type" value="Genomic_DNA"/>
</dbReference>
<name>A0A814HTJ6_9BILA</name>
<reference evidence="4" key="1">
    <citation type="submission" date="2021-02" db="EMBL/GenBank/DDBJ databases">
        <authorList>
            <person name="Nowell W R."/>
        </authorList>
    </citation>
    <scope>NUCLEOTIDE SEQUENCE</scope>
</reference>
<keyword evidence="2" id="KW-1133">Transmembrane helix</keyword>
<accession>A0A814HTJ6</accession>
<dbReference type="AlphaFoldDB" id="A0A814HTJ6"/>
<evidence type="ECO:0000256" key="2">
    <source>
        <dbReference type="SAM" id="Phobius"/>
    </source>
</evidence>
<comment type="caution">
    <text evidence="4">The sequence shown here is derived from an EMBL/GenBank/DDBJ whole genome shotgun (WGS) entry which is preliminary data.</text>
</comment>
<evidence type="ECO:0000256" key="1">
    <source>
        <dbReference type="SAM" id="MobiDB-lite"/>
    </source>
</evidence>
<dbReference type="EMBL" id="CAJOBC010003468">
    <property type="protein sequence ID" value="CAF3785426.1"/>
    <property type="molecule type" value="Genomic_DNA"/>
</dbReference>
<feature type="compositionally biased region" description="Acidic residues" evidence="1">
    <location>
        <begin position="92"/>
        <end position="113"/>
    </location>
</feature>
<organism evidence="4 7">
    <name type="scientific">Didymodactylos carnosus</name>
    <dbReference type="NCBI Taxonomy" id="1234261"/>
    <lineage>
        <taxon>Eukaryota</taxon>
        <taxon>Metazoa</taxon>
        <taxon>Spiralia</taxon>
        <taxon>Gnathifera</taxon>
        <taxon>Rotifera</taxon>
        <taxon>Eurotatoria</taxon>
        <taxon>Bdelloidea</taxon>
        <taxon>Philodinida</taxon>
        <taxon>Philodinidae</taxon>
        <taxon>Didymodactylos</taxon>
    </lineage>
</organism>
<feature type="transmembrane region" description="Helical" evidence="2">
    <location>
        <begin position="41"/>
        <end position="63"/>
    </location>
</feature>
<proteinExistence type="predicted"/>
<keyword evidence="2" id="KW-0812">Transmembrane</keyword>
<protein>
    <submittedName>
        <fullName evidence="4">Uncharacterized protein</fullName>
    </submittedName>
</protein>
<dbReference type="Proteomes" id="UP000677228">
    <property type="component" value="Unassembled WGS sequence"/>
</dbReference>
<gene>
    <name evidence="4" type="ORF">GPM918_LOCUS14415</name>
    <name evidence="3" type="ORF">OVA965_LOCUS5609</name>
    <name evidence="6" type="ORF">SRO942_LOCUS14415</name>
    <name evidence="5" type="ORF">TMI583_LOCUS5606</name>
</gene>
<dbReference type="Proteomes" id="UP000663829">
    <property type="component" value="Unassembled WGS sequence"/>
</dbReference>
<feature type="region of interest" description="Disordered" evidence="1">
    <location>
        <begin position="1"/>
        <end position="28"/>
    </location>
</feature>
<feature type="compositionally biased region" description="Basic and acidic residues" evidence="1">
    <location>
        <begin position="1"/>
        <end position="11"/>
    </location>
</feature>
<keyword evidence="2" id="KW-0472">Membrane</keyword>
<feature type="region of interest" description="Disordered" evidence="1">
    <location>
        <begin position="85"/>
        <end position="113"/>
    </location>
</feature>
<evidence type="ECO:0000313" key="5">
    <source>
        <dbReference type="EMBL" id="CAF3604522.1"/>
    </source>
</evidence>